<proteinExistence type="predicted"/>
<keyword evidence="3" id="KW-1185">Reference proteome</keyword>
<feature type="region of interest" description="Disordered" evidence="1">
    <location>
        <begin position="120"/>
        <end position="157"/>
    </location>
</feature>
<evidence type="ECO:0000256" key="1">
    <source>
        <dbReference type="SAM" id="MobiDB-lite"/>
    </source>
</evidence>
<comment type="caution">
    <text evidence="2">The sequence shown here is derived from an EMBL/GenBank/DDBJ whole genome shotgun (WGS) entry which is preliminary data.</text>
</comment>
<feature type="compositionally biased region" description="Basic residues" evidence="1">
    <location>
        <begin position="146"/>
        <end position="157"/>
    </location>
</feature>
<evidence type="ECO:0000313" key="2">
    <source>
        <dbReference type="EMBL" id="PWA24507.1"/>
    </source>
</evidence>
<dbReference type="Proteomes" id="UP000250572">
    <property type="component" value="Unassembled WGS sequence"/>
</dbReference>
<dbReference type="AlphaFoldDB" id="A0A315VN98"/>
<reference evidence="2 3" key="1">
    <citation type="journal article" date="2018" name="G3 (Bethesda)">
        <title>A High-Quality Reference Genome for the Invasive Mosquitofish Gambusia affinis Using a Chicago Library.</title>
        <authorList>
            <person name="Hoffberg S.L."/>
            <person name="Troendle N.J."/>
            <person name="Glenn T.C."/>
            <person name="Mahmud O."/>
            <person name="Louha S."/>
            <person name="Chalopin D."/>
            <person name="Bennetzen J.L."/>
            <person name="Mauricio R."/>
        </authorList>
    </citation>
    <scope>NUCLEOTIDE SEQUENCE [LARGE SCALE GENOMIC DNA]</scope>
    <source>
        <strain evidence="2">NE01/NJP1002.9</strain>
        <tissue evidence="2">Muscle</tissue>
    </source>
</reference>
<evidence type="ECO:0000313" key="3">
    <source>
        <dbReference type="Proteomes" id="UP000250572"/>
    </source>
</evidence>
<accession>A0A315VN98</accession>
<dbReference type="EMBL" id="NHOQ01001423">
    <property type="protein sequence ID" value="PWA24507.1"/>
    <property type="molecule type" value="Genomic_DNA"/>
</dbReference>
<organism evidence="2 3">
    <name type="scientific">Gambusia affinis</name>
    <name type="common">Western mosquitofish</name>
    <name type="synonym">Heterandria affinis</name>
    <dbReference type="NCBI Taxonomy" id="33528"/>
    <lineage>
        <taxon>Eukaryota</taxon>
        <taxon>Metazoa</taxon>
        <taxon>Chordata</taxon>
        <taxon>Craniata</taxon>
        <taxon>Vertebrata</taxon>
        <taxon>Euteleostomi</taxon>
        <taxon>Actinopterygii</taxon>
        <taxon>Neopterygii</taxon>
        <taxon>Teleostei</taxon>
        <taxon>Neoteleostei</taxon>
        <taxon>Acanthomorphata</taxon>
        <taxon>Ovalentaria</taxon>
        <taxon>Atherinomorphae</taxon>
        <taxon>Cyprinodontiformes</taxon>
        <taxon>Poeciliidae</taxon>
        <taxon>Poeciliinae</taxon>
        <taxon>Gambusia</taxon>
    </lineage>
</organism>
<sequence length="168" mass="18818">MDRGLRITLSGGKKSTFCVGLAAILMHQNNVNAVMNLGPLYQQAFQDPVRRPVTHQEQKYGKNSLELAQPCFRLNPLLFGLPSFVVTGDLSAMLYSLAPPAERVKHNCEQAATLEEGQEIVGTRMSTQLGPRPEESSSRSENNKPLRNRIRGGRAGKHRGNWYKFRRI</sequence>
<name>A0A315VN98_GAMAF</name>
<gene>
    <name evidence="2" type="ORF">CCH79_00011764</name>
</gene>
<feature type="compositionally biased region" description="Basic and acidic residues" evidence="1">
    <location>
        <begin position="132"/>
        <end position="144"/>
    </location>
</feature>
<protein>
    <submittedName>
        <fullName evidence="2">Uncharacterized protein</fullName>
    </submittedName>
</protein>